<protein>
    <submittedName>
        <fullName evidence="2">Putative acetyltransferase YjbC</fullName>
    </submittedName>
</protein>
<evidence type="ECO:0000259" key="1">
    <source>
        <dbReference type="PROSITE" id="PS51186"/>
    </source>
</evidence>
<organism evidence="2 3">
    <name type="scientific">Alkalibacillus haloalkaliphilus</name>
    <dbReference type="NCBI Taxonomy" id="94136"/>
    <lineage>
        <taxon>Bacteria</taxon>
        <taxon>Bacillati</taxon>
        <taxon>Bacillota</taxon>
        <taxon>Bacilli</taxon>
        <taxon>Bacillales</taxon>
        <taxon>Bacillaceae</taxon>
        <taxon>Alkalibacillus</taxon>
    </lineage>
</organism>
<dbReference type="EMBL" id="BJYA01000017">
    <property type="protein sequence ID" value="GEN46682.1"/>
    <property type="molecule type" value="Genomic_DNA"/>
</dbReference>
<dbReference type="Proteomes" id="UP000321440">
    <property type="component" value="Unassembled WGS sequence"/>
</dbReference>
<dbReference type="Gene3D" id="3.40.630.30">
    <property type="match status" value="1"/>
</dbReference>
<reference evidence="2 3" key="1">
    <citation type="submission" date="2019-07" db="EMBL/GenBank/DDBJ databases">
        <title>Whole genome shotgun sequence of Alkalibacillus haloalkaliphilus NBRC 103110.</title>
        <authorList>
            <person name="Hosoyama A."/>
            <person name="Uohara A."/>
            <person name="Ohji S."/>
            <person name="Ichikawa N."/>
        </authorList>
    </citation>
    <scope>NUCLEOTIDE SEQUENCE [LARGE SCALE GENOMIC DNA]</scope>
    <source>
        <strain evidence="2 3">NBRC 103110</strain>
    </source>
</reference>
<accession>A0A511WBJ9</accession>
<dbReference type="InterPro" id="IPR016181">
    <property type="entry name" value="Acyl_CoA_acyltransferase"/>
</dbReference>
<sequence length="187" mass="22376">MNWYEMLKEYFPEEELKTKQHLDTLLAEKDYYYLDCSEQHVLLYAEFPSFIFVDYMYVRGSKRHRGIGKQLIHKLKKKGKTIILEAEPQDPNDSDTSKRLRFYSREAFNKADCIQYTKHSLITGEKVNLDILYWDSSGEENDVSIYMKMIQMYEEVHTFKEFELYNDYHPKAHDAIHFAKTGQDLLS</sequence>
<evidence type="ECO:0000313" key="2">
    <source>
        <dbReference type="EMBL" id="GEN46682.1"/>
    </source>
</evidence>
<feature type="domain" description="N-acetyltransferase" evidence="1">
    <location>
        <begin position="1"/>
        <end position="183"/>
    </location>
</feature>
<comment type="caution">
    <text evidence="2">The sequence shown here is derived from an EMBL/GenBank/DDBJ whole genome shotgun (WGS) entry which is preliminary data.</text>
</comment>
<dbReference type="AlphaFoldDB" id="A0A511WBJ9"/>
<proteinExistence type="predicted"/>
<dbReference type="GO" id="GO:0016747">
    <property type="term" value="F:acyltransferase activity, transferring groups other than amino-acyl groups"/>
    <property type="evidence" value="ECO:0007669"/>
    <property type="project" value="InterPro"/>
</dbReference>
<evidence type="ECO:0000313" key="3">
    <source>
        <dbReference type="Proteomes" id="UP000321440"/>
    </source>
</evidence>
<dbReference type="PROSITE" id="PS51186">
    <property type="entry name" value="GNAT"/>
    <property type="match status" value="1"/>
</dbReference>
<dbReference type="OrthoDB" id="2425381at2"/>
<gene>
    <name evidence="2" type="primary">yjbC_2</name>
    <name evidence="2" type="ORF">AHA02nite_24580</name>
</gene>
<dbReference type="RefSeq" id="WP_146817685.1">
    <property type="nucleotide sequence ID" value="NZ_BJYA01000017.1"/>
</dbReference>
<name>A0A511WBJ9_9BACI</name>
<keyword evidence="2" id="KW-0808">Transferase</keyword>
<dbReference type="InterPro" id="IPR000182">
    <property type="entry name" value="GNAT_dom"/>
</dbReference>
<keyword evidence="3" id="KW-1185">Reference proteome</keyword>
<dbReference type="SUPFAM" id="SSF55729">
    <property type="entry name" value="Acyl-CoA N-acyltransferases (Nat)"/>
    <property type="match status" value="1"/>
</dbReference>